<comment type="catalytic activity">
    <reaction evidence="7">
        <text>a quaternary ammonium(out) + ATP + H2O = a quaternary ammonium(in) + ADP + phosphate + H(+)</text>
        <dbReference type="Rhea" id="RHEA:11036"/>
        <dbReference type="ChEBI" id="CHEBI:15377"/>
        <dbReference type="ChEBI" id="CHEBI:15378"/>
        <dbReference type="ChEBI" id="CHEBI:30616"/>
        <dbReference type="ChEBI" id="CHEBI:35267"/>
        <dbReference type="ChEBI" id="CHEBI:43474"/>
        <dbReference type="ChEBI" id="CHEBI:456216"/>
    </reaction>
</comment>
<dbReference type="RefSeq" id="WP_204469070.1">
    <property type="nucleotide sequence ID" value="NZ_JAFBCV010000022.1"/>
</dbReference>
<dbReference type="SUPFAM" id="SSF52540">
    <property type="entry name" value="P-loop containing nucleoside triphosphate hydrolases"/>
    <property type="match status" value="1"/>
</dbReference>
<dbReference type="EC" id="7.6.2.9" evidence="7"/>
<comment type="subunit">
    <text evidence="7">The complex is probably composed of two ATP-binding proteins, two transmembrane proteins and a solute-binding protein.</text>
</comment>
<dbReference type="EMBL" id="JAFBCV010000022">
    <property type="protein sequence ID" value="MBM7841116.1"/>
    <property type="molecule type" value="Genomic_DNA"/>
</dbReference>
<evidence type="ECO:0000313" key="9">
    <source>
        <dbReference type="EMBL" id="MBM7841116.1"/>
    </source>
</evidence>
<dbReference type="PANTHER" id="PTHR43117">
    <property type="entry name" value="OSMOPROTECTANT IMPORT ATP-BINDING PROTEIN OSMV"/>
    <property type="match status" value="1"/>
</dbReference>
<keyword evidence="7" id="KW-1003">Cell membrane</keyword>
<dbReference type="InterPro" id="IPR017871">
    <property type="entry name" value="ABC_transporter-like_CS"/>
</dbReference>
<dbReference type="InterPro" id="IPR027417">
    <property type="entry name" value="P-loop_NTPase"/>
</dbReference>
<evidence type="ECO:0000259" key="8">
    <source>
        <dbReference type="PROSITE" id="PS50893"/>
    </source>
</evidence>
<comment type="similarity">
    <text evidence="1 7">Belongs to the ABC transporter superfamily.</text>
</comment>
<keyword evidence="6" id="KW-0129">CBS domain</keyword>
<dbReference type="PANTHER" id="PTHR43117:SF4">
    <property type="entry name" value="OSMOPROTECTANT IMPORT ATP-BINDING PROTEIN OSMV"/>
    <property type="match status" value="1"/>
</dbReference>
<proteinExistence type="inferred from homology"/>
<accession>A0ABS2T000</accession>
<evidence type="ECO:0000256" key="4">
    <source>
        <dbReference type="ARBA" id="ARBA00022741"/>
    </source>
</evidence>
<dbReference type="GO" id="GO:0005524">
    <property type="term" value="F:ATP binding"/>
    <property type="evidence" value="ECO:0007669"/>
    <property type="project" value="UniProtKB-KW"/>
</dbReference>
<evidence type="ECO:0000256" key="6">
    <source>
        <dbReference type="ARBA" id="ARBA00023122"/>
    </source>
</evidence>
<organism evidence="9 10">
    <name type="scientific">Shouchella xiaoxiensis</name>
    <dbReference type="NCBI Taxonomy" id="766895"/>
    <lineage>
        <taxon>Bacteria</taxon>
        <taxon>Bacillati</taxon>
        <taxon>Bacillota</taxon>
        <taxon>Bacilli</taxon>
        <taxon>Bacillales</taxon>
        <taxon>Bacillaceae</taxon>
        <taxon>Shouchella</taxon>
    </lineage>
</organism>
<dbReference type="PROSITE" id="PS50893">
    <property type="entry name" value="ABC_TRANSPORTER_2"/>
    <property type="match status" value="1"/>
</dbReference>
<dbReference type="InterPro" id="IPR003439">
    <property type="entry name" value="ABC_transporter-like_ATP-bd"/>
</dbReference>
<comment type="caution">
    <text evidence="9">The sequence shown here is derived from an EMBL/GenBank/DDBJ whole genome shotgun (WGS) entry which is preliminary data.</text>
</comment>
<evidence type="ECO:0000256" key="7">
    <source>
        <dbReference type="RuleBase" id="RU369116"/>
    </source>
</evidence>
<dbReference type="InterPro" id="IPR003593">
    <property type="entry name" value="AAA+_ATPase"/>
</dbReference>
<dbReference type="SMART" id="SM00382">
    <property type="entry name" value="AAA"/>
    <property type="match status" value="1"/>
</dbReference>
<keyword evidence="10" id="KW-1185">Reference proteome</keyword>
<keyword evidence="3" id="KW-0677">Repeat</keyword>
<feature type="domain" description="ABC transporter" evidence="8">
    <location>
        <begin position="2"/>
        <end position="237"/>
    </location>
</feature>
<protein>
    <recommendedName>
        <fullName evidence="7">Quaternary amine transport ATP-binding protein</fullName>
        <ecNumber evidence="7">7.6.2.9</ecNumber>
    </recommendedName>
</protein>
<dbReference type="NCBIfam" id="TIGR01186">
    <property type="entry name" value="proV"/>
    <property type="match status" value="1"/>
</dbReference>
<sequence length="333" mass="37629">MITFKNVTKSYNGDHKAVNNVSFEVNDGEIVIFLGPSGCGKTTLLRMVNKLVPLTDGDIQIDGENISELNNIELRRKIGYVIQSNGLFPNMNIEDNVMVVPDLLKWSNKKKKERYTELMNLVGLDPKEFRKRYPNELSGGQQQRVGVARALAADPPLMLMDEPFGALDPLIREHIQDEFLEIQRKVKKTILFVSHDIDEAIRMADKIVLMREGEIMQYGTPSEILMKPNSSYVADFIGKDRAIKMLSLHTVEELEKEIGLIACNEEIADSKQIALHSDLKNTLSILLNQEAEQVCIYDDNNTVRGAITIDLVQQYLHFKLGKQKNGTEEVVAN</sequence>
<dbReference type="InterPro" id="IPR005892">
    <property type="entry name" value="Gly-betaine_transp_ATP-bd"/>
</dbReference>
<keyword evidence="2 7" id="KW-0813">Transport</keyword>
<keyword evidence="7" id="KW-0472">Membrane</keyword>
<evidence type="ECO:0000256" key="2">
    <source>
        <dbReference type="ARBA" id="ARBA00022448"/>
    </source>
</evidence>
<keyword evidence="4 7" id="KW-0547">Nucleotide-binding</keyword>
<gene>
    <name evidence="9" type="ORF">JOC54_004416</name>
</gene>
<comment type="subcellular location">
    <subcellularLocation>
        <location evidence="7">Cell inner membrane</location>
        <topology evidence="7">Peripheral membrane protein</topology>
    </subcellularLocation>
</comment>
<dbReference type="PROSITE" id="PS00211">
    <property type="entry name" value="ABC_TRANSPORTER_1"/>
    <property type="match status" value="1"/>
</dbReference>
<evidence type="ECO:0000256" key="3">
    <source>
        <dbReference type="ARBA" id="ARBA00022737"/>
    </source>
</evidence>
<dbReference type="Proteomes" id="UP001179280">
    <property type="component" value="Unassembled WGS sequence"/>
</dbReference>
<evidence type="ECO:0000313" key="10">
    <source>
        <dbReference type="Proteomes" id="UP001179280"/>
    </source>
</evidence>
<evidence type="ECO:0000256" key="1">
    <source>
        <dbReference type="ARBA" id="ARBA00005417"/>
    </source>
</evidence>
<name>A0ABS2T000_9BACI</name>
<dbReference type="Pfam" id="PF00005">
    <property type="entry name" value="ABC_tran"/>
    <property type="match status" value="1"/>
</dbReference>
<evidence type="ECO:0000256" key="5">
    <source>
        <dbReference type="ARBA" id="ARBA00022840"/>
    </source>
</evidence>
<reference evidence="9" key="1">
    <citation type="submission" date="2021-01" db="EMBL/GenBank/DDBJ databases">
        <title>Genomic Encyclopedia of Type Strains, Phase IV (KMG-IV): sequencing the most valuable type-strain genomes for metagenomic binning, comparative biology and taxonomic classification.</title>
        <authorList>
            <person name="Goeker M."/>
        </authorList>
    </citation>
    <scope>NUCLEOTIDE SEQUENCE</scope>
    <source>
        <strain evidence="9">DSM 21943</strain>
    </source>
</reference>
<keyword evidence="7" id="KW-0997">Cell inner membrane</keyword>
<keyword evidence="5 7" id="KW-0067">ATP-binding</keyword>
<dbReference type="Gene3D" id="3.40.50.300">
    <property type="entry name" value="P-loop containing nucleotide triphosphate hydrolases"/>
    <property type="match status" value="1"/>
</dbReference>